<dbReference type="InterPro" id="IPR046373">
    <property type="entry name" value="Acyl-CoA_Oxase/DH_mid-dom_sf"/>
</dbReference>
<keyword evidence="2" id="KW-1185">Reference proteome</keyword>
<proteinExistence type="predicted"/>
<protein>
    <submittedName>
        <fullName evidence="1">Uncharacterized protein</fullName>
    </submittedName>
</protein>
<sequence>MWKEAINAVKESDEKWLIENNPDFPAFFKSENLKGKGQLNSNALEAHYRAGLFKMFLSKKYNGLELPLYEGSKWIENASYLDGNWGWLLGIGVGGAYFADYLKPEVSEKYFSPPEALIAGSGKPDGDAVKNANNLWEVSGSWRYCSGSEQASMFTAVTRREQEILAFVLPIDKAEIRRDWNKIGMQLTCSHSIVAKKAQIPSENFFNLSQSSRISSYPLATYPFLLFARACFVPVILGISKSFWQTVSELLENNKEKWQQFQPGRYEFILKKKKSFLSGHSHLSSLFYKSLKKSWKNHLGEKKILEKEVSKIGLELAERHYLSCAGILPKLGMEVLEKDHPLQEKWQNLQTAYQHMSFQEY</sequence>
<accession>A0ABU3D7N3</accession>
<dbReference type="Gene3D" id="2.40.110.10">
    <property type="entry name" value="Butyryl-CoA Dehydrogenase, subunit A, domain 2"/>
    <property type="match status" value="1"/>
</dbReference>
<dbReference type="PIRSF" id="PIRSF016578">
    <property type="entry name" value="HsaA"/>
    <property type="match status" value="1"/>
</dbReference>
<dbReference type="InterPro" id="IPR037069">
    <property type="entry name" value="AcylCoA_DH/ox_N_sf"/>
</dbReference>
<dbReference type="InterPro" id="IPR009100">
    <property type="entry name" value="AcylCoA_DH/oxidase_NM_dom_sf"/>
</dbReference>
<organism evidence="1 2">
    <name type="scientific">Autumnicola musiva</name>
    <dbReference type="NCBI Taxonomy" id="3075589"/>
    <lineage>
        <taxon>Bacteria</taxon>
        <taxon>Pseudomonadati</taxon>
        <taxon>Bacteroidota</taxon>
        <taxon>Flavobacteriia</taxon>
        <taxon>Flavobacteriales</taxon>
        <taxon>Flavobacteriaceae</taxon>
        <taxon>Autumnicola</taxon>
    </lineage>
</organism>
<dbReference type="EMBL" id="JAVRHK010000009">
    <property type="protein sequence ID" value="MDT0677514.1"/>
    <property type="molecule type" value="Genomic_DNA"/>
</dbReference>
<dbReference type="RefSeq" id="WP_311503858.1">
    <property type="nucleotide sequence ID" value="NZ_JAVRHK010000009.1"/>
</dbReference>
<reference evidence="1 2" key="1">
    <citation type="submission" date="2023-09" db="EMBL/GenBank/DDBJ databases">
        <authorList>
            <person name="Rey-Velasco X."/>
        </authorList>
    </citation>
    <scope>NUCLEOTIDE SEQUENCE [LARGE SCALE GENOMIC DNA]</scope>
    <source>
        <strain evidence="1 2">F117</strain>
    </source>
</reference>
<dbReference type="SUPFAM" id="SSF56645">
    <property type="entry name" value="Acyl-CoA dehydrogenase NM domain-like"/>
    <property type="match status" value="1"/>
</dbReference>
<dbReference type="Proteomes" id="UP001262582">
    <property type="component" value="Unassembled WGS sequence"/>
</dbReference>
<comment type="caution">
    <text evidence="1">The sequence shown here is derived from an EMBL/GenBank/DDBJ whole genome shotgun (WGS) entry which is preliminary data.</text>
</comment>
<name>A0ABU3D7N3_9FLAO</name>
<evidence type="ECO:0000313" key="2">
    <source>
        <dbReference type="Proteomes" id="UP001262582"/>
    </source>
</evidence>
<dbReference type="Gene3D" id="1.10.540.10">
    <property type="entry name" value="Acyl-CoA dehydrogenase/oxidase, N-terminal domain"/>
    <property type="match status" value="1"/>
</dbReference>
<gene>
    <name evidence="1" type="ORF">RM539_13080</name>
</gene>
<evidence type="ECO:0000313" key="1">
    <source>
        <dbReference type="EMBL" id="MDT0677514.1"/>
    </source>
</evidence>